<keyword evidence="2" id="KW-1185">Reference proteome</keyword>
<feature type="non-terminal residue" evidence="1">
    <location>
        <position position="1"/>
    </location>
</feature>
<evidence type="ECO:0000313" key="1">
    <source>
        <dbReference type="EMBL" id="KAI3925999.1"/>
    </source>
</evidence>
<dbReference type="Proteomes" id="UP001202328">
    <property type="component" value="Unassembled WGS sequence"/>
</dbReference>
<organism evidence="1 2">
    <name type="scientific">Papaver atlanticum</name>
    <dbReference type="NCBI Taxonomy" id="357466"/>
    <lineage>
        <taxon>Eukaryota</taxon>
        <taxon>Viridiplantae</taxon>
        <taxon>Streptophyta</taxon>
        <taxon>Embryophyta</taxon>
        <taxon>Tracheophyta</taxon>
        <taxon>Spermatophyta</taxon>
        <taxon>Magnoliopsida</taxon>
        <taxon>Ranunculales</taxon>
        <taxon>Papaveraceae</taxon>
        <taxon>Papaveroideae</taxon>
        <taxon>Papaver</taxon>
    </lineage>
</organism>
<name>A0AAD4SYV5_9MAGN</name>
<dbReference type="AlphaFoldDB" id="A0AAD4SYV5"/>
<reference evidence="1" key="1">
    <citation type="submission" date="2022-04" db="EMBL/GenBank/DDBJ databases">
        <title>A functionally conserved STORR gene fusion in Papaver species that diverged 16.8 million years ago.</title>
        <authorList>
            <person name="Catania T."/>
        </authorList>
    </citation>
    <scope>NUCLEOTIDE SEQUENCE</scope>
    <source>
        <strain evidence="1">S-188037</strain>
    </source>
</reference>
<dbReference type="EMBL" id="JAJJMB010008071">
    <property type="protein sequence ID" value="KAI3925999.1"/>
    <property type="molecule type" value="Genomic_DNA"/>
</dbReference>
<gene>
    <name evidence="1" type="ORF">MKW98_028135</name>
</gene>
<sequence length="100" mass="11546">SSSRTFRNTKKRTGEGMVEAINLMESVVNNIATKKEENRNSSLEKSVVAALDEKPELDDFLFMQGLELLEDEKKENIFIALSGDRRRRWLLSKLNFSDYC</sequence>
<accession>A0AAD4SYV5</accession>
<evidence type="ECO:0000313" key="2">
    <source>
        <dbReference type="Proteomes" id="UP001202328"/>
    </source>
</evidence>
<protein>
    <submittedName>
        <fullName evidence="1">Uncharacterized protein</fullName>
    </submittedName>
</protein>
<proteinExistence type="predicted"/>
<comment type="caution">
    <text evidence="1">The sequence shown here is derived from an EMBL/GenBank/DDBJ whole genome shotgun (WGS) entry which is preliminary data.</text>
</comment>